<evidence type="ECO:0000313" key="2">
    <source>
        <dbReference type="EMBL" id="KJP89526.1"/>
    </source>
</evidence>
<feature type="transmembrane region" description="Helical" evidence="1">
    <location>
        <begin position="6"/>
        <end position="27"/>
    </location>
</feature>
<dbReference type="AlphaFoldDB" id="A0A0D9QTZ7"/>
<name>A0A0D9QTZ7_PLAFR</name>
<evidence type="ECO:0000313" key="3">
    <source>
        <dbReference type="Proteomes" id="UP000054561"/>
    </source>
</evidence>
<dbReference type="GeneID" id="24266051"/>
<organism evidence="2 3">
    <name type="scientific">Plasmodium fragile</name>
    <dbReference type="NCBI Taxonomy" id="5857"/>
    <lineage>
        <taxon>Eukaryota</taxon>
        <taxon>Sar</taxon>
        <taxon>Alveolata</taxon>
        <taxon>Apicomplexa</taxon>
        <taxon>Aconoidasida</taxon>
        <taxon>Haemosporida</taxon>
        <taxon>Plasmodiidae</taxon>
        <taxon>Plasmodium</taxon>
        <taxon>Plasmodium (Plasmodium)</taxon>
    </lineage>
</organism>
<keyword evidence="1" id="KW-1133">Transmembrane helix</keyword>
<protein>
    <submittedName>
        <fullName evidence="2">Uncharacterized protein</fullName>
    </submittedName>
</protein>
<accession>A0A0D9QTZ7</accession>
<reference evidence="2 3" key="1">
    <citation type="submission" date="2014-03" db="EMBL/GenBank/DDBJ databases">
        <title>The Genome Sequence of Plasmodium fragile nilgiri.</title>
        <authorList>
            <consortium name="The Broad Institute Genomics Platform"/>
            <consortium name="The Broad Institute Genome Sequencing Center for Infectious Disease"/>
            <person name="Neafsey D."/>
            <person name="Duraisingh M."/>
            <person name="Young S.K."/>
            <person name="Zeng Q."/>
            <person name="Gargeya S."/>
            <person name="Abouelleil A."/>
            <person name="Alvarado L."/>
            <person name="Chapman S.B."/>
            <person name="Gainer-Dewar J."/>
            <person name="Goldberg J."/>
            <person name="Griggs A."/>
            <person name="Gujja S."/>
            <person name="Hansen M."/>
            <person name="Howarth C."/>
            <person name="Imamovic A."/>
            <person name="Larimer J."/>
            <person name="Pearson M."/>
            <person name="Poon T.W."/>
            <person name="Priest M."/>
            <person name="Roberts A."/>
            <person name="Saif S."/>
            <person name="Shea T."/>
            <person name="Sykes S."/>
            <person name="Wortman J."/>
            <person name="Nusbaum C."/>
            <person name="Birren B."/>
        </authorList>
    </citation>
    <scope>NUCLEOTIDE SEQUENCE [LARGE SCALE GENOMIC DNA]</scope>
    <source>
        <strain evidence="3">nilgiri</strain>
    </source>
</reference>
<sequence length="211" mass="24324">MKKINVIAPLCMYLLVGCSLLCFCGNVRKNKQVRNLLKSLTERVDTDDGENEYARLTQTPVVKMNLSKVKFKTTLQNILVEPYTERVKDFVAKTNYEIGMERALLDEIQNASHNMDRIGDVLSARQGKQRKTRDNHIIMSRYFHYLKDKDEDFGLSFFPVYKTFKSNTSHFGDNLSSSLYPHELLEKGSMSSESFLKNSSKRLSFPERGDS</sequence>
<dbReference type="RefSeq" id="XP_012333804.1">
    <property type="nucleotide sequence ID" value="XM_012478381.1"/>
</dbReference>
<proteinExistence type="predicted"/>
<keyword evidence="3" id="KW-1185">Reference proteome</keyword>
<dbReference type="OMA" id="RYFHYLK"/>
<keyword evidence="1" id="KW-0472">Membrane</keyword>
<keyword evidence="1" id="KW-0812">Transmembrane</keyword>
<dbReference type="EMBL" id="KQ001650">
    <property type="protein sequence ID" value="KJP89526.1"/>
    <property type="molecule type" value="Genomic_DNA"/>
</dbReference>
<dbReference type="OrthoDB" id="371412at2759"/>
<dbReference type="PROSITE" id="PS51257">
    <property type="entry name" value="PROKAR_LIPOPROTEIN"/>
    <property type="match status" value="1"/>
</dbReference>
<evidence type="ECO:0000256" key="1">
    <source>
        <dbReference type="SAM" id="Phobius"/>
    </source>
</evidence>
<gene>
    <name evidence="2" type="ORF">AK88_00737</name>
</gene>
<dbReference type="VEuPathDB" id="PlasmoDB:AK88_00737"/>
<dbReference type="Proteomes" id="UP000054561">
    <property type="component" value="Unassembled WGS sequence"/>
</dbReference>